<sequence length="240" mass="29352">MDRKQPMFELPFSNIRNTAFISVLDTNNSSKVELKRIKEKLNEKNIECENLRQHNSQKDDEISNLKEQLHTMWERAQLYVKQNEEFREELEKFKSTPENLNINDLYWQNEFLRTENLRIITVSNDLKKQQYLEKSKIDVEYNEIVKRHPIYLELQLDYDQLQKTLDLCKESTMGRKEERDKYEIKIVQLEMQIRQFQQQQRATTTQHHNSRCGINHRMFTIKDNRFNSNYYSRNNRGRFY</sequence>
<dbReference type="Proteomes" id="UP000596742">
    <property type="component" value="Unassembled WGS sequence"/>
</dbReference>
<reference evidence="2" key="1">
    <citation type="submission" date="2018-11" db="EMBL/GenBank/DDBJ databases">
        <authorList>
            <person name="Alioto T."/>
            <person name="Alioto T."/>
        </authorList>
    </citation>
    <scope>NUCLEOTIDE SEQUENCE</scope>
</reference>
<organism evidence="2 3">
    <name type="scientific">Mytilus galloprovincialis</name>
    <name type="common">Mediterranean mussel</name>
    <dbReference type="NCBI Taxonomy" id="29158"/>
    <lineage>
        <taxon>Eukaryota</taxon>
        <taxon>Metazoa</taxon>
        <taxon>Spiralia</taxon>
        <taxon>Lophotrochozoa</taxon>
        <taxon>Mollusca</taxon>
        <taxon>Bivalvia</taxon>
        <taxon>Autobranchia</taxon>
        <taxon>Pteriomorphia</taxon>
        <taxon>Mytilida</taxon>
        <taxon>Mytiloidea</taxon>
        <taxon>Mytilidae</taxon>
        <taxon>Mytilinae</taxon>
        <taxon>Mytilus</taxon>
    </lineage>
</organism>
<protein>
    <submittedName>
        <fullName evidence="2">Uncharacterized protein</fullName>
    </submittedName>
</protein>
<dbReference type="AlphaFoldDB" id="A0A8B6F6N5"/>
<gene>
    <name evidence="2" type="ORF">MGAL_10B072685</name>
</gene>
<accession>A0A8B6F6N5</accession>
<evidence type="ECO:0000313" key="2">
    <source>
        <dbReference type="EMBL" id="VDI45400.1"/>
    </source>
</evidence>
<name>A0A8B6F6N5_MYTGA</name>
<dbReference type="OrthoDB" id="6187096at2759"/>
<evidence type="ECO:0000256" key="1">
    <source>
        <dbReference type="SAM" id="Coils"/>
    </source>
</evidence>
<dbReference type="EMBL" id="UYJE01006363">
    <property type="protein sequence ID" value="VDI45400.1"/>
    <property type="molecule type" value="Genomic_DNA"/>
</dbReference>
<comment type="caution">
    <text evidence="2">The sequence shown here is derived from an EMBL/GenBank/DDBJ whole genome shotgun (WGS) entry which is preliminary data.</text>
</comment>
<keyword evidence="1" id="KW-0175">Coiled coil</keyword>
<proteinExistence type="predicted"/>
<evidence type="ECO:0000313" key="3">
    <source>
        <dbReference type="Proteomes" id="UP000596742"/>
    </source>
</evidence>
<keyword evidence="3" id="KW-1185">Reference proteome</keyword>
<feature type="coiled-coil region" evidence="1">
    <location>
        <begin position="27"/>
        <end position="96"/>
    </location>
</feature>